<dbReference type="AlphaFoldDB" id="A0A679JDN1"/>
<reference evidence="1" key="1">
    <citation type="submission" date="2019-12" db="EMBL/GenBank/DDBJ databases">
        <authorList>
            <person name="Cremers G."/>
        </authorList>
    </citation>
    <scope>NUCLEOTIDE SEQUENCE</scope>
    <source>
        <strain evidence="1">Vvax</strain>
    </source>
</reference>
<evidence type="ECO:0008006" key="2">
    <source>
        <dbReference type="Google" id="ProtNLM"/>
    </source>
</evidence>
<evidence type="ECO:0000313" key="1">
    <source>
        <dbReference type="EMBL" id="CAA2108216.1"/>
    </source>
</evidence>
<dbReference type="Pfam" id="PF25209">
    <property type="entry name" value="Phage_capsid_4"/>
    <property type="match status" value="1"/>
</dbReference>
<accession>A0A679JDN1</accession>
<dbReference type="NCBIfam" id="NF045541">
    <property type="entry name" value="scaf_prot_MCP2"/>
    <property type="match status" value="1"/>
</dbReference>
<dbReference type="EMBL" id="LR743507">
    <property type="protein sequence ID" value="CAA2108216.1"/>
    <property type="molecule type" value="Genomic_DNA"/>
</dbReference>
<organism evidence="1">
    <name type="scientific">Variovorax paradoxus</name>
    <dbReference type="NCBI Taxonomy" id="34073"/>
    <lineage>
        <taxon>Bacteria</taxon>
        <taxon>Pseudomonadati</taxon>
        <taxon>Pseudomonadota</taxon>
        <taxon>Betaproteobacteria</taxon>
        <taxon>Burkholderiales</taxon>
        <taxon>Comamonadaceae</taxon>
        <taxon>Variovorax</taxon>
    </lineage>
</organism>
<sequence>MELRGFTRASDEGAAEAESSLATAQLVFAAGASVRRYDWYRERSYLEQLVVEEGSIRLDRLTRGAPLLNTHNAWSLEAQLGVVENPSIASGEGVCDVTFSRRDSVAGYVQDVADGIIRNVSVGYVRHRVEMVPPAADDGEWLYRVIDWEPYEVSLVPIPADMDCQVRGTEAQAPAGVEVAQRTFPCEFIEIRSQPASPTVGASAAISILKEPSMPQASAGGAAATTDQQRAAPAGVAAAPAAAPAASGNAVADATAAAGQRAADISEVCARHNVAHLAAGLIRGGQSVEHARAAVLEELALRDAASGGHRNVRIETVTDEMATRLAGLEQAITHRVAPGTALDDNGRQYRGMSLLEMGRDLLEAHGVKTRGMERMQLASAILTFRSGGMNTTSDFASLFANVANKRLRNVYDENPGTYALWARRAPNAPDFKNISVVQLSGAPELLRTNEHGEFKYGTMNDGAETYGIVTHGRIVSLSRQAVVNDDLRAFDRMVTGFGASARRLENRLVYSQLTGNPTMSDAEQLFSDAHKNVATGAPSALQFSALSAGRTAMRLQRGLQGEELNLAPGYLIVPAALEQTAYQLTSSNYTPAKQADVNEFRAGGRTSVEPIVEPILDAVSASAWYLAASNSQVDTVEYTFLDGAEGPVIESEIGFEIDGVSYKCRHDFAAKAVDHRGLFRANGS</sequence>
<protein>
    <recommendedName>
        <fullName evidence="2">Peptidase U35 phage prohead HK97</fullName>
    </recommendedName>
</protein>
<proteinExistence type="predicted"/>
<name>A0A679JDN1_VARPD</name>
<gene>
    <name evidence="1" type="ORF">VVAX_04726</name>
</gene>